<dbReference type="Pfam" id="PF00553">
    <property type="entry name" value="CBM_2"/>
    <property type="match status" value="1"/>
</dbReference>
<dbReference type="RefSeq" id="WP_259528759.1">
    <property type="nucleotide sequence ID" value="NZ_JANLCK010000005.1"/>
</dbReference>
<proteinExistence type="inferred from homology"/>
<comment type="similarity">
    <text evidence="7">Belongs to the glycosyl hydrolase 5 (cellulase A) family.</text>
</comment>
<feature type="compositionally biased region" description="Low complexity" evidence="8">
    <location>
        <begin position="472"/>
        <end position="502"/>
    </location>
</feature>
<dbReference type="SMART" id="SM00637">
    <property type="entry name" value="CBD_II"/>
    <property type="match status" value="1"/>
</dbReference>
<evidence type="ECO:0000256" key="4">
    <source>
        <dbReference type="ARBA" id="ARBA00023277"/>
    </source>
</evidence>
<evidence type="ECO:0000256" key="2">
    <source>
        <dbReference type="ARBA" id="ARBA00022801"/>
    </source>
</evidence>
<dbReference type="SUPFAM" id="SSF51445">
    <property type="entry name" value="(Trans)glycosidases"/>
    <property type="match status" value="1"/>
</dbReference>
<dbReference type="SUPFAM" id="SSF49384">
    <property type="entry name" value="Carbohydrate-binding domain"/>
    <property type="match status" value="1"/>
</dbReference>
<feature type="compositionally biased region" description="Low complexity" evidence="8">
    <location>
        <begin position="523"/>
        <end position="536"/>
    </location>
</feature>
<dbReference type="InterPro" id="IPR001919">
    <property type="entry name" value="CBD2"/>
</dbReference>
<protein>
    <recommendedName>
        <fullName evidence="7">Endoglucanase</fullName>
        <ecNumber evidence="7">3.2.1.4</ecNumber>
    </recommendedName>
</protein>
<accession>A0AA42BVG9</accession>
<dbReference type="GO" id="GO:0030247">
    <property type="term" value="F:polysaccharide binding"/>
    <property type="evidence" value="ECO:0007669"/>
    <property type="project" value="UniProtKB-UniRule"/>
</dbReference>
<dbReference type="InterPro" id="IPR012291">
    <property type="entry name" value="CBM2_carb-bd_dom_sf"/>
</dbReference>
<dbReference type="PANTHER" id="PTHR35923:SF2">
    <property type="entry name" value="ENDOGLUCANASE"/>
    <property type="match status" value="1"/>
</dbReference>
<feature type="region of interest" description="Disordered" evidence="8">
    <location>
        <begin position="460"/>
        <end position="546"/>
    </location>
</feature>
<dbReference type="PROSITE" id="PS51173">
    <property type="entry name" value="CBM2"/>
    <property type="match status" value="1"/>
</dbReference>
<sequence>MKGPIESTPPGRVRRWGAALAAVVLVAGVVTTASVASAATTVSGAGSVLSSSVPEPKHSGVAQSGPIGGSPVPTRLPGADSSGEGAPESGGVPAPESAPATAPAPGVVDGAAQSALPGWLHTDGGSIVTADGSPYVIKAVSWFGLETGNCAPHGLWSISLDAGLAQIAGWGFNTVRLPYSNECLASPASSSVNAYANPTLASLTPLQLMDAFVQRAKAYGLNVILDRHRPGSEAQSELWYTERFPESTWISDWQMLAQRYAGEPSVIGFDLHNEPHGSSCWGCGDPAVDWQAAATRAGDAVLAVNPELLIIVEGVEKQNDGSFTWWGGGLADAGSDPVTLSVADRVVYSPHDYPESIYPQEWFTSPDYPANLPAFWDSQWGYLAKEGIAPVLLGEFGSKLQTDGDRAWFENIVAYLAGSGMSFSYWSFNPNSGDTGGLVHDDWTTPQAEKIAALSPLIGSGTEVAAPPPAPATSSPLPTSSPVPATGAPSTPGGSPGSPGSPWLRPTERIGGTAGPGAPGPRAPGTGPSTGTAHPGTPGGAGAGAGSASLSAAWALQSEWESGYVTEISVTNTGASSSWSISWPDAGATSIVSAWGMDCSVASGVVTCRGAQWAALVAPGQTVTAGVQVASTASPGTPDFTLTAR</sequence>
<dbReference type="InterPro" id="IPR018087">
    <property type="entry name" value="Glyco_hydro_5_CS"/>
</dbReference>
<reference evidence="10" key="1">
    <citation type="submission" date="2022-08" db="EMBL/GenBank/DDBJ databases">
        <authorList>
            <person name="Deng Y."/>
            <person name="Han X.-F."/>
            <person name="Zhang Y.-Q."/>
        </authorList>
    </citation>
    <scope>NUCLEOTIDE SEQUENCE</scope>
    <source>
        <strain evidence="10">CPCC 203407</strain>
    </source>
</reference>
<dbReference type="AlphaFoldDB" id="A0AA42BVG9"/>
<dbReference type="GO" id="GO:0030245">
    <property type="term" value="P:cellulose catabolic process"/>
    <property type="evidence" value="ECO:0007669"/>
    <property type="project" value="UniProtKB-KW"/>
</dbReference>
<dbReference type="EMBL" id="JANLCK010000005">
    <property type="protein sequence ID" value="MCS5726454.1"/>
    <property type="molecule type" value="Genomic_DNA"/>
</dbReference>
<keyword evidence="4 7" id="KW-0119">Carbohydrate metabolism</keyword>
<dbReference type="Gene3D" id="3.20.20.80">
    <property type="entry name" value="Glycosidases"/>
    <property type="match status" value="1"/>
</dbReference>
<evidence type="ECO:0000259" key="9">
    <source>
        <dbReference type="PROSITE" id="PS51173"/>
    </source>
</evidence>
<dbReference type="InterPro" id="IPR017853">
    <property type="entry name" value="GH"/>
</dbReference>
<name>A0AA42BVG9_9MICO</name>
<feature type="region of interest" description="Disordered" evidence="8">
    <location>
        <begin position="46"/>
        <end position="108"/>
    </location>
</feature>
<comment type="caution">
    <text evidence="10">The sequence shown here is derived from an EMBL/GenBank/DDBJ whole genome shotgun (WGS) entry which is preliminary data.</text>
</comment>
<evidence type="ECO:0000256" key="1">
    <source>
        <dbReference type="ARBA" id="ARBA00000966"/>
    </source>
</evidence>
<dbReference type="PROSITE" id="PS00659">
    <property type="entry name" value="GLYCOSYL_HYDROL_F5"/>
    <property type="match status" value="1"/>
</dbReference>
<evidence type="ECO:0000256" key="3">
    <source>
        <dbReference type="ARBA" id="ARBA00023001"/>
    </source>
</evidence>
<comment type="catalytic activity">
    <reaction evidence="1 7">
        <text>Endohydrolysis of (1-&gt;4)-beta-D-glucosidic linkages in cellulose, lichenin and cereal beta-D-glucans.</text>
        <dbReference type="EC" id="3.2.1.4"/>
    </reaction>
</comment>
<dbReference type="PANTHER" id="PTHR35923">
    <property type="entry name" value="MAJOR EXTRACELLULAR ENDOGLUCANASE"/>
    <property type="match status" value="1"/>
</dbReference>
<evidence type="ECO:0000256" key="7">
    <source>
        <dbReference type="RuleBase" id="RU361153"/>
    </source>
</evidence>
<keyword evidence="3 7" id="KW-0136">Cellulose degradation</keyword>
<evidence type="ECO:0000256" key="6">
    <source>
        <dbReference type="ARBA" id="ARBA00023326"/>
    </source>
</evidence>
<dbReference type="Gene3D" id="2.60.40.290">
    <property type="match status" value="1"/>
</dbReference>
<feature type="domain" description="CBM2" evidence="9">
    <location>
        <begin position="539"/>
        <end position="645"/>
    </location>
</feature>
<organism evidence="10 11">
    <name type="scientific">Herbiconiux oxytropis</name>
    <dbReference type="NCBI Taxonomy" id="2970915"/>
    <lineage>
        <taxon>Bacteria</taxon>
        <taxon>Bacillati</taxon>
        <taxon>Actinomycetota</taxon>
        <taxon>Actinomycetes</taxon>
        <taxon>Micrococcales</taxon>
        <taxon>Microbacteriaceae</taxon>
        <taxon>Herbiconiux</taxon>
    </lineage>
</organism>
<evidence type="ECO:0000256" key="5">
    <source>
        <dbReference type="ARBA" id="ARBA00023295"/>
    </source>
</evidence>
<feature type="compositionally biased region" description="Low complexity" evidence="8">
    <location>
        <begin position="93"/>
        <end position="105"/>
    </location>
</feature>
<evidence type="ECO:0000313" key="11">
    <source>
        <dbReference type="Proteomes" id="UP001165587"/>
    </source>
</evidence>
<keyword evidence="5 7" id="KW-0326">Glycosidase</keyword>
<evidence type="ECO:0000313" key="10">
    <source>
        <dbReference type="EMBL" id="MCS5726454.1"/>
    </source>
</evidence>
<dbReference type="Proteomes" id="UP001165587">
    <property type="component" value="Unassembled WGS sequence"/>
</dbReference>
<dbReference type="InterPro" id="IPR001547">
    <property type="entry name" value="Glyco_hydro_5"/>
</dbReference>
<dbReference type="Pfam" id="PF00150">
    <property type="entry name" value="Cellulase"/>
    <property type="match status" value="1"/>
</dbReference>
<keyword evidence="2 7" id="KW-0378">Hydrolase</keyword>
<evidence type="ECO:0000256" key="8">
    <source>
        <dbReference type="SAM" id="MobiDB-lite"/>
    </source>
</evidence>
<keyword evidence="6 7" id="KW-0624">Polysaccharide degradation</keyword>
<dbReference type="InterPro" id="IPR008965">
    <property type="entry name" value="CBM2/CBM3_carb-bd_dom_sf"/>
</dbReference>
<gene>
    <name evidence="10" type="ORF">N1028_11175</name>
</gene>
<dbReference type="GO" id="GO:0008810">
    <property type="term" value="F:cellulase activity"/>
    <property type="evidence" value="ECO:0007669"/>
    <property type="project" value="UniProtKB-EC"/>
</dbReference>
<keyword evidence="11" id="KW-1185">Reference proteome</keyword>
<dbReference type="EC" id="3.2.1.4" evidence="7"/>